<evidence type="ECO:0000313" key="5">
    <source>
        <dbReference type="Proteomes" id="UP000006023"/>
    </source>
</evidence>
<proteinExistence type="predicted"/>
<dbReference type="EMBL" id="BAED01000033">
    <property type="protein sequence ID" value="GAB05330.1"/>
    <property type="molecule type" value="Genomic_DNA"/>
</dbReference>
<name>G7GP05_9ACTN</name>
<evidence type="ECO:0000259" key="3">
    <source>
        <dbReference type="PROSITE" id="PS51186"/>
    </source>
</evidence>
<dbReference type="Gene3D" id="3.40.630.30">
    <property type="match status" value="1"/>
</dbReference>
<dbReference type="GO" id="GO:0016747">
    <property type="term" value="F:acyltransferase activity, transferring groups other than amino-acyl groups"/>
    <property type="evidence" value="ECO:0007669"/>
    <property type="project" value="InterPro"/>
</dbReference>
<keyword evidence="2" id="KW-0012">Acyltransferase</keyword>
<organism evidence="4 5">
    <name type="scientific">Gordonia amarae NBRC 15530</name>
    <dbReference type="NCBI Taxonomy" id="1075090"/>
    <lineage>
        <taxon>Bacteria</taxon>
        <taxon>Bacillati</taxon>
        <taxon>Actinomycetota</taxon>
        <taxon>Actinomycetes</taxon>
        <taxon>Mycobacteriales</taxon>
        <taxon>Gordoniaceae</taxon>
        <taxon>Gordonia</taxon>
    </lineage>
</organism>
<dbReference type="Pfam" id="PF00583">
    <property type="entry name" value="Acetyltransf_1"/>
    <property type="match status" value="1"/>
</dbReference>
<dbReference type="InterPro" id="IPR000182">
    <property type="entry name" value="GNAT_dom"/>
</dbReference>
<dbReference type="STRING" id="1075090.GOAMR_33_01680"/>
<dbReference type="eggNOG" id="COG1247">
    <property type="taxonomic scope" value="Bacteria"/>
</dbReference>
<comment type="caution">
    <text evidence="4">The sequence shown here is derived from an EMBL/GenBank/DDBJ whole genome shotgun (WGS) entry which is preliminary data.</text>
</comment>
<sequence length="184" mass="19466">MSHLTGYNGGMSIVVRPAAVAECAQIADIYRHYVEHTVATFDTVPPTVGAWEQKLTTITAAGRPFLVAAADDDQIVGFAYLGTFRNMPAYDHTSEDTIYVRPGLGGGGIGSALMSRMLADAEHTDVRQIIAVIAATNGEASIALHLKHGFTHAGRLHASGHKAGQWIDTVYLQYSVGSPTSVGG</sequence>
<protein>
    <submittedName>
        <fullName evidence="4">Putative acetyltransferase</fullName>
    </submittedName>
</protein>
<evidence type="ECO:0000313" key="4">
    <source>
        <dbReference type="EMBL" id="GAB05330.1"/>
    </source>
</evidence>
<dbReference type="InterPro" id="IPR016181">
    <property type="entry name" value="Acyl_CoA_acyltransferase"/>
</dbReference>
<reference evidence="4 5" key="1">
    <citation type="submission" date="2011-11" db="EMBL/GenBank/DDBJ databases">
        <title>Whole genome shotgun sequence of Gordonia amarae NBRC 15530.</title>
        <authorList>
            <person name="Takarada H."/>
            <person name="Hosoyama A."/>
            <person name="Tsuchikane K."/>
            <person name="Katsumata H."/>
            <person name="Yamazaki S."/>
            <person name="Fujita N."/>
        </authorList>
    </citation>
    <scope>NUCLEOTIDE SEQUENCE [LARGE SCALE GENOMIC DNA]</scope>
    <source>
        <strain evidence="4 5">NBRC 15530</strain>
    </source>
</reference>
<evidence type="ECO:0000256" key="2">
    <source>
        <dbReference type="ARBA" id="ARBA00023315"/>
    </source>
</evidence>
<dbReference type="AlphaFoldDB" id="G7GP05"/>
<dbReference type="PROSITE" id="PS51186">
    <property type="entry name" value="GNAT"/>
    <property type="match status" value="1"/>
</dbReference>
<dbReference type="PANTHER" id="PTHR43072:SF23">
    <property type="entry name" value="UPF0039 PROTEIN C11D3.02C"/>
    <property type="match status" value="1"/>
</dbReference>
<keyword evidence="1 4" id="KW-0808">Transferase</keyword>
<keyword evidence="5" id="KW-1185">Reference proteome</keyword>
<feature type="domain" description="N-acetyltransferase" evidence="3">
    <location>
        <begin position="13"/>
        <end position="177"/>
    </location>
</feature>
<dbReference type="SUPFAM" id="SSF55729">
    <property type="entry name" value="Acyl-CoA N-acyltransferases (Nat)"/>
    <property type="match status" value="1"/>
</dbReference>
<accession>G7GP05</accession>
<dbReference type="PANTHER" id="PTHR43072">
    <property type="entry name" value="N-ACETYLTRANSFERASE"/>
    <property type="match status" value="1"/>
</dbReference>
<evidence type="ECO:0000256" key="1">
    <source>
        <dbReference type="ARBA" id="ARBA00022679"/>
    </source>
</evidence>
<gene>
    <name evidence="4" type="ORF">GOAMR_33_01680</name>
</gene>
<dbReference type="Proteomes" id="UP000006023">
    <property type="component" value="Unassembled WGS sequence"/>
</dbReference>